<dbReference type="EMBL" id="PVTL01000004">
    <property type="protein sequence ID" value="PRY68303.1"/>
    <property type="molecule type" value="Genomic_DNA"/>
</dbReference>
<dbReference type="AlphaFoldDB" id="A0A2T0VDQ5"/>
<dbReference type="RefSeq" id="WP_106211667.1">
    <property type="nucleotide sequence ID" value="NZ_PVTL01000004.1"/>
</dbReference>
<name>A0A2T0VDQ5_9MICO</name>
<feature type="region of interest" description="Disordered" evidence="1">
    <location>
        <begin position="172"/>
        <end position="222"/>
    </location>
</feature>
<protein>
    <submittedName>
        <fullName evidence="2">Putative acetyltransferase</fullName>
    </submittedName>
</protein>
<evidence type="ECO:0000256" key="1">
    <source>
        <dbReference type="SAM" id="MobiDB-lite"/>
    </source>
</evidence>
<dbReference type="OrthoDB" id="3627178at2"/>
<comment type="caution">
    <text evidence="2">The sequence shown here is derived from an EMBL/GenBank/DDBJ whole genome shotgun (WGS) entry which is preliminary data.</text>
</comment>
<keyword evidence="2" id="KW-0808">Transferase</keyword>
<feature type="compositionally biased region" description="Basic and acidic residues" evidence="1">
    <location>
        <begin position="194"/>
        <end position="203"/>
    </location>
</feature>
<dbReference type="Proteomes" id="UP000237983">
    <property type="component" value="Unassembled WGS sequence"/>
</dbReference>
<sequence>MTNFYPPALRLSIASESDRGVLEQLWTMFRHEMSAYSGALPDARGRFRQERLDNALGDSSTIGYIVWLNEAPVGLCIVRDGSPPERIITSFFLVNAARRLGHGRAVIRAVTGQQPGRWAVAFQEANSGAGAFWRSVAAEMDPDWSSTRERVPGRDDLPADVWINFRALTAGGTPRGERRAASTGLGSTGLSRPDLGRTDRGRTDLGAPDLGGPDPSKPLGTA</sequence>
<organism evidence="2 3">
    <name type="scientific">Glaciihabitans tibetensis</name>
    <dbReference type="NCBI Taxonomy" id="1266600"/>
    <lineage>
        <taxon>Bacteria</taxon>
        <taxon>Bacillati</taxon>
        <taxon>Actinomycetota</taxon>
        <taxon>Actinomycetes</taxon>
        <taxon>Micrococcales</taxon>
        <taxon>Microbacteriaceae</taxon>
        <taxon>Glaciihabitans</taxon>
    </lineage>
</organism>
<dbReference type="SUPFAM" id="SSF55729">
    <property type="entry name" value="Acyl-CoA N-acyltransferases (Nat)"/>
    <property type="match status" value="1"/>
</dbReference>
<dbReference type="Gene3D" id="3.40.630.30">
    <property type="match status" value="1"/>
</dbReference>
<accession>A0A2T0VDQ5</accession>
<keyword evidence="3" id="KW-1185">Reference proteome</keyword>
<dbReference type="GO" id="GO:0016740">
    <property type="term" value="F:transferase activity"/>
    <property type="evidence" value="ECO:0007669"/>
    <property type="project" value="UniProtKB-KW"/>
</dbReference>
<gene>
    <name evidence="2" type="ORF">B0I08_1045</name>
</gene>
<evidence type="ECO:0000313" key="2">
    <source>
        <dbReference type="EMBL" id="PRY68303.1"/>
    </source>
</evidence>
<dbReference type="InterPro" id="IPR016181">
    <property type="entry name" value="Acyl_CoA_acyltransferase"/>
</dbReference>
<evidence type="ECO:0000313" key="3">
    <source>
        <dbReference type="Proteomes" id="UP000237983"/>
    </source>
</evidence>
<proteinExistence type="predicted"/>
<reference evidence="2 3" key="1">
    <citation type="submission" date="2018-03" db="EMBL/GenBank/DDBJ databases">
        <title>Genomic Encyclopedia of Type Strains, Phase III (KMG-III): the genomes of soil and plant-associated and newly described type strains.</title>
        <authorList>
            <person name="Whitman W."/>
        </authorList>
    </citation>
    <scope>NUCLEOTIDE SEQUENCE [LARGE SCALE GENOMIC DNA]</scope>
    <source>
        <strain evidence="2 3">CGMCC 1.12484</strain>
    </source>
</reference>